<proteinExistence type="predicted"/>
<accession>A0A9N9GVG2</accession>
<evidence type="ECO:0000313" key="3">
    <source>
        <dbReference type="Proteomes" id="UP000789831"/>
    </source>
</evidence>
<comment type="caution">
    <text evidence="2">The sequence shown here is derived from an EMBL/GenBank/DDBJ whole genome shotgun (WGS) entry which is preliminary data.</text>
</comment>
<dbReference type="Gene3D" id="3.30.710.10">
    <property type="entry name" value="Potassium Channel Kv1.1, Chain A"/>
    <property type="match status" value="1"/>
</dbReference>
<evidence type="ECO:0000313" key="2">
    <source>
        <dbReference type="EMBL" id="CAG8637207.1"/>
    </source>
</evidence>
<dbReference type="EMBL" id="CAJVPL010003708">
    <property type="protein sequence ID" value="CAG8637207.1"/>
    <property type="molecule type" value="Genomic_DNA"/>
</dbReference>
<gene>
    <name evidence="2" type="ORF">AGERDE_LOCUS10801</name>
</gene>
<dbReference type="SMART" id="SM00225">
    <property type="entry name" value="BTB"/>
    <property type="match status" value="1"/>
</dbReference>
<reference evidence="2" key="1">
    <citation type="submission" date="2021-06" db="EMBL/GenBank/DDBJ databases">
        <authorList>
            <person name="Kallberg Y."/>
            <person name="Tangrot J."/>
            <person name="Rosling A."/>
        </authorList>
    </citation>
    <scope>NUCLEOTIDE SEQUENCE</scope>
    <source>
        <strain evidence="2">MT106</strain>
    </source>
</reference>
<dbReference type="OrthoDB" id="6359816at2759"/>
<evidence type="ECO:0000259" key="1">
    <source>
        <dbReference type="PROSITE" id="PS50097"/>
    </source>
</evidence>
<protein>
    <submittedName>
        <fullName evidence="2">11237_t:CDS:1</fullName>
    </submittedName>
</protein>
<dbReference type="InterPro" id="IPR011333">
    <property type="entry name" value="SKP1/BTB/POZ_sf"/>
</dbReference>
<dbReference type="InterPro" id="IPR000210">
    <property type="entry name" value="BTB/POZ_dom"/>
</dbReference>
<dbReference type="Proteomes" id="UP000789831">
    <property type="component" value="Unassembled WGS sequence"/>
</dbReference>
<organism evidence="2 3">
    <name type="scientific">Ambispora gerdemannii</name>
    <dbReference type="NCBI Taxonomy" id="144530"/>
    <lineage>
        <taxon>Eukaryota</taxon>
        <taxon>Fungi</taxon>
        <taxon>Fungi incertae sedis</taxon>
        <taxon>Mucoromycota</taxon>
        <taxon>Glomeromycotina</taxon>
        <taxon>Glomeromycetes</taxon>
        <taxon>Archaeosporales</taxon>
        <taxon>Ambisporaceae</taxon>
        <taxon>Ambispora</taxon>
    </lineage>
</organism>
<sequence length="380" mass="44340">MQNFRGGSSTNSSYKMGFEYHIMDSRKFARFPMFATKPDICWQLEWTVEDDYGRIYLLAIPNDDEREMSTWKLRQGVNVNLCLDDLNKPTHSRAPPIYQHTAKVNLNIQSPFKGFKSISLSKIPAQILIRLFFEDVEHEAPDMKYFILAKPFPNTFIEAWAEKINNRKSADVQFNFANKCIYAETLMLAKRCKYFENLFNQQWADKKTEKKKEEMSIATTADNVFASVSSSFTANTNTNLAPGIKYSVDIPDFDYDCFYEMIRFLYTNEIRFGKLDSSTSAIAMFSISDKYLISELRRLSKIRIWEELNENNAAGILFDSAWKWDDVKEPVMDYIVREFSVVRKTEGFLAIESQLKYNPIMGLLLFELLNKLEDYKDSIE</sequence>
<keyword evidence="3" id="KW-1185">Reference proteome</keyword>
<dbReference type="AlphaFoldDB" id="A0A9N9GVG2"/>
<dbReference type="SUPFAM" id="SSF54695">
    <property type="entry name" value="POZ domain"/>
    <property type="match status" value="1"/>
</dbReference>
<dbReference type="PROSITE" id="PS50097">
    <property type="entry name" value="BTB"/>
    <property type="match status" value="1"/>
</dbReference>
<feature type="non-terminal residue" evidence="2">
    <location>
        <position position="380"/>
    </location>
</feature>
<feature type="domain" description="BTB" evidence="1">
    <location>
        <begin position="170"/>
        <end position="274"/>
    </location>
</feature>
<name>A0A9N9GVG2_9GLOM</name>
<dbReference type="PANTHER" id="PTHR24413">
    <property type="entry name" value="SPECKLE-TYPE POZ PROTEIN"/>
    <property type="match status" value="1"/>
</dbReference>